<dbReference type="Pfam" id="PF14522">
    <property type="entry name" value="Cytochrome_C7"/>
    <property type="match status" value="1"/>
</dbReference>
<dbReference type="InterPro" id="IPR036280">
    <property type="entry name" value="Multihaem_cyt_sf"/>
</dbReference>
<gene>
    <name evidence="3" type="ORF">MNV_40046</name>
</gene>
<dbReference type="AlphaFoldDB" id="A0A284VQU3"/>
<dbReference type="InterPro" id="IPR029467">
    <property type="entry name" value="Cyt_c7-like"/>
</dbReference>
<feature type="domain" description="Cytochrome c7-like" evidence="2">
    <location>
        <begin position="259"/>
        <end position="311"/>
    </location>
</feature>
<dbReference type="Gene3D" id="3.90.10.10">
    <property type="entry name" value="Cytochrome C3"/>
    <property type="match status" value="2"/>
</dbReference>
<dbReference type="PANTHER" id="PTHR35038">
    <property type="entry name" value="DISSIMILATORY SULFITE REDUCTASE SIRA"/>
    <property type="match status" value="1"/>
</dbReference>
<dbReference type="OrthoDB" id="147336at2157"/>
<dbReference type="Proteomes" id="UP000218615">
    <property type="component" value="Unassembled WGS sequence"/>
</dbReference>
<evidence type="ECO:0000259" key="2">
    <source>
        <dbReference type="Pfam" id="PF14522"/>
    </source>
</evidence>
<name>A0A284VQU3_9EURY</name>
<dbReference type="SUPFAM" id="SSF48695">
    <property type="entry name" value="Multiheme cytochromes"/>
    <property type="match status" value="1"/>
</dbReference>
<proteinExistence type="predicted"/>
<reference evidence="4" key="1">
    <citation type="submission" date="2017-06" db="EMBL/GenBank/DDBJ databases">
        <authorList>
            <person name="Cremers G."/>
        </authorList>
    </citation>
    <scope>NUCLEOTIDE SEQUENCE [LARGE SCALE GENOMIC DNA]</scope>
</reference>
<dbReference type="InterPro" id="IPR051829">
    <property type="entry name" value="Multiheme_Cytochr_ET"/>
</dbReference>
<dbReference type="RefSeq" id="WP_096206245.1">
    <property type="nucleotide sequence ID" value="NZ_FZMP01000185.1"/>
</dbReference>
<dbReference type="GO" id="GO:0016491">
    <property type="term" value="F:oxidoreductase activity"/>
    <property type="evidence" value="ECO:0007669"/>
    <property type="project" value="TreeGrafter"/>
</dbReference>
<keyword evidence="1" id="KW-0732">Signal</keyword>
<protein>
    <recommendedName>
        <fullName evidence="2">Cytochrome c7-like domain-containing protein</fullName>
    </recommendedName>
</protein>
<evidence type="ECO:0000313" key="4">
    <source>
        <dbReference type="Proteomes" id="UP000218615"/>
    </source>
</evidence>
<evidence type="ECO:0000313" key="3">
    <source>
        <dbReference type="EMBL" id="SNQ61578.1"/>
    </source>
</evidence>
<sequence>MYYGLSEADVNNLTNGSWSIWSNNTFNVSIRVSGLSANTTYYYKPQSRYLDVVNDSVPASAIVTLKPGVWTTPSEYMVSAPGWMSSPENFRTVNISAAILNNNGRYITGLSLEAVIYNVTGAEIGRTNLSGTGPYSGNFILPDYLDEGGYIVRITDYPNVAGEFSVLRWGCANCHIGGGVNYPSTFNPVTVHPEHFETTDINTVHCGDSLCETQTTYTSTLQCQQCHPFKAPSWADHPYQRQPVECSGCHKSPSGGNAGLVCENCHGDRTTTESVLAPRYGQDRHYQNETCNDCHGTLTSLTTKPSCTTCHPRPGSILNDTNITIPNSIENTSHSLSQTVSCGLCHNREHDVKSLQTLDITVCRTCHPAIDHNGGNQCTACHGGDPHQITFAGGDTCIECHGTNYTGANPMARTTLVDIYAFNESIHRNINNTPPDTLTNDDCWRCHYQKDMNRQNIRKCGDCHRKPSQWHGNANITTNWSLIW</sequence>
<organism evidence="3 4">
    <name type="scientific">Candidatus Methanoperedens nitratireducens</name>
    <dbReference type="NCBI Taxonomy" id="1392998"/>
    <lineage>
        <taxon>Archaea</taxon>
        <taxon>Methanobacteriati</taxon>
        <taxon>Methanobacteriota</taxon>
        <taxon>Stenosarchaea group</taxon>
        <taxon>Methanomicrobia</taxon>
        <taxon>Methanosarcinales</taxon>
        <taxon>ANME-2 cluster</taxon>
        <taxon>Candidatus Methanoperedentaceae</taxon>
        <taxon>Candidatus Methanoperedens</taxon>
    </lineage>
</organism>
<dbReference type="EMBL" id="FZMP01000185">
    <property type="protein sequence ID" value="SNQ61578.1"/>
    <property type="molecule type" value="Genomic_DNA"/>
</dbReference>
<dbReference type="PANTHER" id="PTHR35038:SF8">
    <property type="entry name" value="C-TYPE POLYHEME CYTOCHROME OMCC"/>
    <property type="match status" value="1"/>
</dbReference>
<accession>A0A284VQU3</accession>
<keyword evidence="4" id="KW-1185">Reference proteome</keyword>
<evidence type="ECO:0000256" key="1">
    <source>
        <dbReference type="ARBA" id="ARBA00022729"/>
    </source>
</evidence>